<dbReference type="InterPro" id="IPR051162">
    <property type="entry name" value="T4SS_component"/>
</dbReference>
<dbReference type="Proteomes" id="UP000265725">
    <property type="component" value="Chromosome"/>
</dbReference>
<dbReference type="InterPro" id="IPR027417">
    <property type="entry name" value="P-loop_NTPase"/>
</dbReference>
<sequence>MYVLGKSEQEVGVLSSMMNRHGLIAGATGTGKTITLKVMAERLSENGIPVFLADIKGDLGSLAQPGMMSDKLQSRLDEMGITNHSFRSFPVEFWDVFGEEGIPLRTTVSEIGPVLMARLLSLNETQTGILQIVFKVADDEGLLLLDLKDLRGALQLVGEKAKELRLEYGNISSASIGAIQRGLLQLEEQGGDVFFGEPAISIHDLINTTSEGEGIIHILSAKRLFSSPILYSTFLLWLLSELFEELQETGDLEKPKMVFFFDEAHLIIEESSKSLRDQLEQVVRLIRSKGIGIYFVTQNPTDLPDEILAQLGNRVQHSLRAFTPKDQKAIKQTAETFRKNPRLNVEEELTNLGVGEALVSFLDEKGRPLEVQKAMIYAPKSLIGVVDEGVKKSTIENSSLRPKYAQSIDRDSAYETLAKRIPEPEVLSEKKHTPKVPPKKKTELEKAAGSLLQTVGRQIGRELVRGIFGALKKR</sequence>
<dbReference type="PANTHER" id="PTHR30121">
    <property type="entry name" value="UNCHARACTERIZED PROTEIN YJGR-RELATED"/>
    <property type="match status" value="1"/>
</dbReference>
<dbReference type="CDD" id="cd01127">
    <property type="entry name" value="TrwB_TraG_TraD_VirD4"/>
    <property type="match status" value="1"/>
</dbReference>
<dbReference type="EMBL" id="CP032418">
    <property type="protein sequence ID" value="AYC30846.1"/>
    <property type="molecule type" value="Genomic_DNA"/>
</dbReference>
<dbReference type="AlphaFoldDB" id="A0A385YVX3"/>
<evidence type="ECO:0000259" key="1">
    <source>
        <dbReference type="Pfam" id="PF05872"/>
    </source>
</evidence>
<dbReference type="OrthoDB" id="9758751at2"/>
<dbReference type="Pfam" id="PF05872">
    <property type="entry name" value="HerA_C"/>
    <property type="match status" value="1"/>
</dbReference>
<keyword evidence="3" id="KW-1185">Reference proteome</keyword>
<dbReference type="InterPro" id="IPR033186">
    <property type="entry name" value="HerA_C"/>
</dbReference>
<dbReference type="Gene3D" id="3.40.50.300">
    <property type="entry name" value="P-loop containing nucleotide triphosphate hydrolases"/>
    <property type="match status" value="2"/>
</dbReference>
<feature type="domain" description="Helicase HerA-like C-terminal" evidence="1">
    <location>
        <begin position="6"/>
        <end position="429"/>
    </location>
</feature>
<reference evidence="3" key="1">
    <citation type="submission" date="2018-09" db="EMBL/GenBank/DDBJ databases">
        <authorList>
            <person name="Zhu H."/>
        </authorList>
    </citation>
    <scope>NUCLEOTIDE SEQUENCE [LARGE SCALE GENOMIC DNA]</scope>
    <source>
        <strain evidence="3">K2R23-3</strain>
    </source>
</reference>
<dbReference type="KEGG" id="paek:D3873_11585"/>
<accession>A0A385YVX3</accession>
<gene>
    <name evidence="2" type="ORF">D3873_11585</name>
</gene>
<evidence type="ECO:0000313" key="2">
    <source>
        <dbReference type="EMBL" id="AYC30846.1"/>
    </source>
</evidence>
<name>A0A385YVX3_9BACL</name>
<organism evidence="2 3">
    <name type="scientific">Paenisporosarcina cavernae</name>
    <dbReference type="NCBI Taxonomy" id="2320858"/>
    <lineage>
        <taxon>Bacteria</taxon>
        <taxon>Bacillati</taxon>
        <taxon>Bacillota</taxon>
        <taxon>Bacilli</taxon>
        <taxon>Bacillales</taxon>
        <taxon>Caryophanaceae</taxon>
        <taxon>Paenisporosarcina</taxon>
    </lineage>
</organism>
<proteinExistence type="predicted"/>
<protein>
    <submittedName>
        <fullName evidence="2">DUF853 family protein</fullName>
    </submittedName>
</protein>
<dbReference type="PANTHER" id="PTHR30121:SF6">
    <property type="entry name" value="SLR6007 PROTEIN"/>
    <property type="match status" value="1"/>
</dbReference>
<dbReference type="SUPFAM" id="SSF52540">
    <property type="entry name" value="P-loop containing nucleoside triphosphate hydrolases"/>
    <property type="match status" value="1"/>
</dbReference>
<evidence type="ECO:0000313" key="3">
    <source>
        <dbReference type="Proteomes" id="UP000265725"/>
    </source>
</evidence>